<evidence type="ECO:0000256" key="1">
    <source>
        <dbReference type="SAM" id="MobiDB-lite"/>
    </source>
</evidence>
<evidence type="ECO:0000313" key="3">
    <source>
        <dbReference type="Proteomes" id="UP001066276"/>
    </source>
</evidence>
<dbReference type="Proteomes" id="UP001066276">
    <property type="component" value="Chromosome 10"/>
</dbReference>
<proteinExistence type="predicted"/>
<name>A0AAV7MAR0_PLEWA</name>
<gene>
    <name evidence="2" type="ORF">NDU88_005271</name>
</gene>
<sequence>MLQFFDTTRALNTPLVGWSGLQLWRPPSPFSVRCRPQFCGKSGPLRPTLTAAFFSARHSQHPQLPSSIARSPQWPTFTAVFFAFCAAWHSQRPQLRNSTARHSKTAPLETLLLSLEAETSQQPRKNELVCTEGAAGEVADPPNSPPTTPACNTVIKLP</sequence>
<comment type="caution">
    <text evidence="2">The sequence shown here is derived from an EMBL/GenBank/DDBJ whole genome shotgun (WGS) entry which is preliminary data.</text>
</comment>
<keyword evidence="3" id="KW-1185">Reference proteome</keyword>
<evidence type="ECO:0000313" key="2">
    <source>
        <dbReference type="EMBL" id="KAJ1100184.1"/>
    </source>
</evidence>
<feature type="region of interest" description="Disordered" evidence="1">
    <location>
        <begin position="134"/>
        <end position="158"/>
    </location>
</feature>
<dbReference type="EMBL" id="JANPWB010000014">
    <property type="protein sequence ID" value="KAJ1100184.1"/>
    <property type="molecule type" value="Genomic_DNA"/>
</dbReference>
<accession>A0AAV7MAR0</accession>
<dbReference type="AlphaFoldDB" id="A0AAV7MAR0"/>
<protein>
    <submittedName>
        <fullName evidence="2">Uncharacterized protein</fullName>
    </submittedName>
</protein>
<reference evidence="2" key="1">
    <citation type="journal article" date="2022" name="bioRxiv">
        <title>Sequencing and chromosome-scale assembly of the giantPleurodeles waltlgenome.</title>
        <authorList>
            <person name="Brown T."/>
            <person name="Elewa A."/>
            <person name="Iarovenko S."/>
            <person name="Subramanian E."/>
            <person name="Araus A.J."/>
            <person name="Petzold A."/>
            <person name="Susuki M."/>
            <person name="Suzuki K.-i.T."/>
            <person name="Hayashi T."/>
            <person name="Toyoda A."/>
            <person name="Oliveira C."/>
            <person name="Osipova E."/>
            <person name="Leigh N.D."/>
            <person name="Simon A."/>
            <person name="Yun M.H."/>
        </authorList>
    </citation>
    <scope>NUCLEOTIDE SEQUENCE</scope>
    <source>
        <strain evidence="2">20211129_DDA</strain>
        <tissue evidence="2">Liver</tissue>
    </source>
</reference>
<organism evidence="2 3">
    <name type="scientific">Pleurodeles waltl</name>
    <name type="common">Iberian ribbed newt</name>
    <dbReference type="NCBI Taxonomy" id="8319"/>
    <lineage>
        <taxon>Eukaryota</taxon>
        <taxon>Metazoa</taxon>
        <taxon>Chordata</taxon>
        <taxon>Craniata</taxon>
        <taxon>Vertebrata</taxon>
        <taxon>Euteleostomi</taxon>
        <taxon>Amphibia</taxon>
        <taxon>Batrachia</taxon>
        <taxon>Caudata</taxon>
        <taxon>Salamandroidea</taxon>
        <taxon>Salamandridae</taxon>
        <taxon>Pleurodelinae</taxon>
        <taxon>Pleurodeles</taxon>
    </lineage>
</organism>